<sequence length="153" mass="16630">MVKFVLVTVLALVGSTFAASIGQSVTTEKHEVIPLLKFETEKEPNGNFHFSYEGGDGSSRQEQGVIENAGTDEEALEVSGSYRYIDADGQEIEVHYTAGKNGFVPIGTNIPHSISALAKAAADLPQVSEEEDLKARRKARSNDEKTKKENSKM</sequence>
<gene>
    <name evidence="5" type="primary">Dwil\GK20958</name>
    <name evidence="5" type="ORF">Dwil_GK20958</name>
</gene>
<dbReference type="AlphaFoldDB" id="B4MK98"/>
<dbReference type="PANTHER" id="PTHR10380">
    <property type="entry name" value="CUTICLE PROTEIN"/>
    <property type="match status" value="1"/>
</dbReference>
<evidence type="ECO:0000256" key="4">
    <source>
        <dbReference type="SAM" id="SignalP"/>
    </source>
</evidence>
<dbReference type="InParanoid" id="B4MK98"/>
<accession>B4MK98</accession>
<feature type="signal peptide" evidence="4">
    <location>
        <begin position="1"/>
        <end position="18"/>
    </location>
</feature>
<keyword evidence="1 2" id="KW-0193">Cuticle</keyword>
<dbReference type="PROSITE" id="PS00233">
    <property type="entry name" value="CHIT_BIND_RR_1"/>
    <property type="match status" value="1"/>
</dbReference>
<reference evidence="5 6" key="1">
    <citation type="journal article" date="2007" name="Nature">
        <title>Evolution of genes and genomes on the Drosophila phylogeny.</title>
        <authorList>
            <consortium name="Drosophila 12 Genomes Consortium"/>
            <person name="Clark A.G."/>
            <person name="Eisen M.B."/>
            <person name="Smith D.R."/>
            <person name="Bergman C.M."/>
            <person name="Oliver B."/>
            <person name="Markow T.A."/>
            <person name="Kaufman T.C."/>
            <person name="Kellis M."/>
            <person name="Gelbart W."/>
            <person name="Iyer V.N."/>
            <person name="Pollard D.A."/>
            <person name="Sackton T.B."/>
            <person name="Larracuente A.M."/>
            <person name="Singh N.D."/>
            <person name="Abad J.P."/>
            <person name="Abt D.N."/>
            <person name="Adryan B."/>
            <person name="Aguade M."/>
            <person name="Akashi H."/>
            <person name="Anderson W.W."/>
            <person name="Aquadro C.F."/>
            <person name="Ardell D.H."/>
            <person name="Arguello R."/>
            <person name="Artieri C.G."/>
            <person name="Barbash D.A."/>
            <person name="Barker D."/>
            <person name="Barsanti P."/>
            <person name="Batterham P."/>
            <person name="Batzoglou S."/>
            <person name="Begun D."/>
            <person name="Bhutkar A."/>
            <person name="Blanco E."/>
            <person name="Bosak S.A."/>
            <person name="Bradley R.K."/>
            <person name="Brand A.D."/>
            <person name="Brent M.R."/>
            <person name="Brooks A.N."/>
            <person name="Brown R.H."/>
            <person name="Butlin R.K."/>
            <person name="Caggese C."/>
            <person name="Calvi B.R."/>
            <person name="Bernardo de Carvalho A."/>
            <person name="Caspi A."/>
            <person name="Castrezana S."/>
            <person name="Celniker S.E."/>
            <person name="Chang J.L."/>
            <person name="Chapple C."/>
            <person name="Chatterji S."/>
            <person name="Chinwalla A."/>
            <person name="Civetta A."/>
            <person name="Clifton S.W."/>
            <person name="Comeron J.M."/>
            <person name="Costello J.C."/>
            <person name="Coyne J.A."/>
            <person name="Daub J."/>
            <person name="David R.G."/>
            <person name="Delcher A.L."/>
            <person name="Delehaunty K."/>
            <person name="Do C.B."/>
            <person name="Ebling H."/>
            <person name="Edwards K."/>
            <person name="Eickbush T."/>
            <person name="Evans J.D."/>
            <person name="Filipski A."/>
            <person name="Findeiss S."/>
            <person name="Freyhult E."/>
            <person name="Fulton L."/>
            <person name="Fulton R."/>
            <person name="Garcia A.C."/>
            <person name="Gardiner A."/>
            <person name="Garfield D.A."/>
            <person name="Garvin B.E."/>
            <person name="Gibson G."/>
            <person name="Gilbert D."/>
            <person name="Gnerre S."/>
            <person name="Godfrey J."/>
            <person name="Good R."/>
            <person name="Gotea V."/>
            <person name="Gravely B."/>
            <person name="Greenberg A.J."/>
            <person name="Griffiths-Jones S."/>
            <person name="Gross S."/>
            <person name="Guigo R."/>
            <person name="Gustafson E.A."/>
            <person name="Haerty W."/>
            <person name="Hahn M.W."/>
            <person name="Halligan D.L."/>
            <person name="Halpern A.L."/>
            <person name="Halter G.M."/>
            <person name="Han M.V."/>
            <person name="Heger A."/>
            <person name="Hillier L."/>
            <person name="Hinrichs A.S."/>
            <person name="Holmes I."/>
            <person name="Hoskins R.A."/>
            <person name="Hubisz M.J."/>
            <person name="Hultmark D."/>
            <person name="Huntley M.A."/>
            <person name="Jaffe D.B."/>
            <person name="Jagadeeshan S."/>
            <person name="Jeck W.R."/>
            <person name="Johnson J."/>
            <person name="Jones C.D."/>
            <person name="Jordan W.C."/>
            <person name="Karpen G.H."/>
            <person name="Kataoka E."/>
            <person name="Keightley P.D."/>
            <person name="Kheradpour P."/>
            <person name="Kirkness E.F."/>
            <person name="Koerich L.B."/>
            <person name="Kristiansen K."/>
            <person name="Kudrna D."/>
            <person name="Kulathinal R.J."/>
            <person name="Kumar S."/>
            <person name="Kwok R."/>
            <person name="Lander E."/>
            <person name="Langley C.H."/>
            <person name="Lapoint R."/>
            <person name="Lazzaro B.P."/>
            <person name="Lee S.J."/>
            <person name="Levesque L."/>
            <person name="Li R."/>
            <person name="Lin C.F."/>
            <person name="Lin M.F."/>
            <person name="Lindblad-Toh K."/>
            <person name="Llopart A."/>
            <person name="Long M."/>
            <person name="Low L."/>
            <person name="Lozovsky E."/>
            <person name="Lu J."/>
            <person name="Luo M."/>
            <person name="Machado C.A."/>
            <person name="Makalowski W."/>
            <person name="Marzo M."/>
            <person name="Matsuda M."/>
            <person name="Matzkin L."/>
            <person name="McAllister B."/>
            <person name="McBride C.S."/>
            <person name="McKernan B."/>
            <person name="McKernan K."/>
            <person name="Mendez-Lago M."/>
            <person name="Minx P."/>
            <person name="Mollenhauer M.U."/>
            <person name="Montooth K."/>
            <person name="Mount S.M."/>
            <person name="Mu X."/>
            <person name="Myers E."/>
            <person name="Negre B."/>
            <person name="Newfeld S."/>
            <person name="Nielsen R."/>
            <person name="Noor M.A."/>
            <person name="O'Grady P."/>
            <person name="Pachter L."/>
            <person name="Papaceit M."/>
            <person name="Parisi M.J."/>
            <person name="Parisi M."/>
            <person name="Parts L."/>
            <person name="Pedersen J.S."/>
            <person name="Pesole G."/>
            <person name="Phillippy A.M."/>
            <person name="Ponting C.P."/>
            <person name="Pop M."/>
            <person name="Porcelli D."/>
            <person name="Powell J.R."/>
            <person name="Prohaska S."/>
            <person name="Pruitt K."/>
            <person name="Puig M."/>
            <person name="Quesneville H."/>
            <person name="Ram K.R."/>
            <person name="Rand D."/>
            <person name="Rasmussen M.D."/>
            <person name="Reed L.K."/>
            <person name="Reenan R."/>
            <person name="Reily A."/>
            <person name="Remington K.A."/>
            <person name="Rieger T.T."/>
            <person name="Ritchie M.G."/>
            <person name="Robin C."/>
            <person name="Rogers Y.H."/>
            <person name="Rohde C."/>
            <person name="Rozas J."/>
            <person name="Rubenfield M.J."/>
            <person name="Ruiz A."/>
            <person name="Russo S."/>
            <person name="Salzberg S.L."/>
            <person name="Sanchez-Gracia A."/>
            <person name="Saranga D.J."/>
            <person name="Sato H."/>
            <person name="Schaeffer S.W."/>
            <person name="Schatz M.C."/>
            <person name="Schlenke T."/>
            <person name="Schwartz R."/>
            <person name="Segarra C."/>
            <person name="Singh R.S."/>
            <person name="Sirot L."/>
            <person name="Sirota M."/>
            <person name="Sisneros N.B."/>
            <person name="Smith C.D."/>
            <person name="Smith T.F."/>
            <person name="Spieth J."/>
            <person name="Stage D.E."/>
            <person name="Stark A."/>
            <person name="Stephan W."/>
            <person name="Strausberg R.L."/>
            <person name="Strempel S."/>
            <person name="Sturgill D."/>
            <person name="Sutton G."/>
            <person name="Sutton G.G."/>
            <person name="Tao W."/>
            <person name="Teichmann S."/>
            <person name="Tobari Y.N."/>
            <person name="Tomimura Y."/>
            <person name="Tsolas J.M."/>
            <person name="Valente V.L."/>
            <person name="Venter E."/>
            <person name="Venter J.C."/>
            <person name="Vicario S."/>
            <person name="Vieira F.G."/>
            <person name="Vilella A.J."/>
            <person name="Villasante A."/>
            <person name="Walenz B."/>
            <person name="Wang J."/>
            <person name="Wasserman M."/>
            <person name="Watts T."/>
            <person name="Wilson D."/>
            <person name="Wilson R.K."/>
            <person name="Wing R.A."/>
            <person name="Wolfner M.F."/>
            <person name="Wong A."/>
            <person name="Wong G.K."/>
            <person name="Wu C.I."/>
            <person name="Wu G."/>
            <person name="Yamamoto D."/>
            <person name="Yang H.P."/>
            <person name="Yang S.P."/>
            <person name="Yorke J.A."/>
            <person name="Yoshida K."/>
            <person name="Zdobnov E."/>
            <person name="Zhang P."/>
            <person name="Zhang Y."/>
            <person name="Zimin A.V."/>
            <person name="Baldwin J."/>
            <person name="Abdouelleil A."/>
            <person name="Abdulkadir J."/>
            <person name="Abebe A."/>
            <person name="Abera B."/>
            <person name="Abreu J."/>
            <person name="Acer S.C."/>
            <person name="Aftuck L."/>
            <person name="Alexander A."/>
            <person name="An P."/>
            <person name="Anderson E."/>
            <person name="Anderson S."/>
            <person name="Arachi H."/>
            <person name="Azer M."/>
            <person name="Bachantsang P."/>
            <person name="Barry A."/>
            <person name="Bayul T."/>
            <person name="Berlin A."/>
            <person name="Bessette D."/>
            <person name="Bloom T."/>
            <person name="Blye J."/>
            <person name="Boguslavskiy L."/>
            <person name="Bonnet C."/>
            <person name="Boukhgalter B."/>
            <person name="Bourzgui I."/>
            <person name="Brown A."/>
            <person name="Cahill P."/>
            <person name="Channer S."/>
            <person name="Cheshatsang Y."/>
            <person name="Chuda L."/>
            <person name="Citroen M."/>
            <person name="Collymore A."/>
            <person name="Cooke P."/>
            <person name="Costello M."/>
            <person name="D'Aco K."/>
            <person name="Daza R."/>
            <person name="De Haan G."/>
            <person name="DeGray S."/>
            <person name="DeMaso C."/>
            <person name="Dhargay N."/>
            <person name="Dooley K."/>
            <person name="Dooley E."/>
            <person name="Doricent M."/>
            <person name="Dorje P."/>
            <person name="Dorjee K."/>
            <person name="Dupes A."/>
            <person name="Elong R."/>
            <person name="Falk J."/>
            <person name="Farina A."/>
            <person name="Faro S."/>
            <person name="Ferguson D."/>
            <person name="Fisher S."/>
            <person name="Foley C.D."/>
            <person name="Franke A."/>
            <person name="Friedrich D."/>
            <person name="Gadbois L."/>
            <person name="Gearin G."/>
            <person name="Gearin C.R."/>
            <person name="Giannoukos G."/>
            <person name="Goode T."/>
            <person name="Graham J."/>
            <person name="Grandbois E."/>
            <person name="Grewal S."/>
            <person name="Gyaltsen K."/>
            <person name="Hafez N."/>
            <person name="Hagos B."/>
            <person name="Hall J."/>
            <person name="Henson C."/>
            <person name="Hollinger A."/>
            <person name="Honan T."/>
            <person name="Huard M.D."/>
            <person name="Hughes L."/>
            <person name="Hurhula B."/>
            <person name="Husby M.E."/>
            <person name="Kamat A."/>
            <person name="Kanga B."/>
            <person name="Kashin S."/>
            <person name="Khazanovich D."/>
            <person name="Kisner P."/>
            <person name="Lance K."/>
            <person name="Lara M."/>
            <person name="Lee W."/>
            <person name="Lennon N."/>
            <person name="Letendre F."/>
            <person name="LeVine R."/>
            <person name="Lipovsky A."/>
            <person name="Liu X."/>
            <person name="Liu J."/>
            <person name="Liu S."/>
            <person name="Lokyitsang T."/>
            <person name="Lokyitsang Y."/>
            <person name="Lubonja R."/>
            <person name="Lui A."/>
            <person name="MacDonald P."/>
            <person name="Magnisalis V."/>
            <person name="Maru K."/>
            <person name="Matthews C."/>
            <person name="McCusker W."/>
            <person name="McDonough S."/>
            <person name="Mehta T."/>
            <person name="Meldrim J."/>
            <person name="Meneus L."/>
            <person name="Mihai O."/>
            <person name="Mihalev A."/>
            <person name="Mihova T."/>
            <person name="Mittelman R."/>
            <person name="Mlenga V."/>
            <person name="Montmayeur A."/>
            <person name="Mulrain L."/>
            <person name="Navidi A."/>
            <person name="Naylor J."/>
            <person name="Negash T."/>
            <person name="Nguyen T."/>
            <person name="Nguyen N."/>
            <person name="Nicol R."/>
            <person name="Norbu C."/>
            <person name="Norbu N."/>
            <person name="Novod N."/>
            <person name="O'Neill B."/>
            <person name="Osman S."/>
            <person name="Markiewicz E."/>
            <person name="Oyono O.L."/>
            <person name="Patti C."/>
            <person name="Phunkhang P."/>
            <person name="Pierre F."/>
            <person name="Priest M."/>
            <person name="Raghuraman S."/>
            <person name="Rege F."/>
            <person name="Reyes R."/>
            <person name="Rise C."/>
            <person name="Rogov P."/>
            <person name="Ross K."/>
            <person name="Ryan E."/>
            <person name="Settipalli S."/>
            <person name="Shea T."/>
            <person name="Sherpa N."/>
            <person name="Shi L."/>
            <person name="Shih D."/>
            <person name="Sparrow T."/>
            <person name="Spaulding J."/>
            <person name="Stalker J."/>
            <person name="Stange-Thomann N."/>
            <person name="Stavropoulos S."/>
            <person name="Stone C."/>
            <person name="Strader C."/>
            <person name="Tesfaye S."/>
            <person name="Thomson T."/>
            <person name="Thoulutsang Y."/>
            <person name="Thoulutsang D."/>
            <person name="Topham K."/>
            <person name="Topping I."/>
            <person name="Tsamla T."/>
            <person name="Vassiliev H."/>
            <person name="Vo A."/>
            <person name="Wangchuk T."/>
            <person name="Wangdi T."/>
            <person name="Weiand M."/>
            <person name="Wilkinson J."/>
            <person name="Wilson A."/>
            <person name="Yadav S."/>
            <person name="Young G."/>
            <person name="Yu Q."/>
            <person name="Zembek L."/>
            <person name="Zhong D."/>
            <person name="Zimmer A."/>
            <person name="Zwirko Z."/>
            <person name="Jaffe D.B."/>
            <person name="Alvarez P."/>
            <person name="Brockman W."/>
            <person name="Butler J."/>
            <person name="Chin C."/>
            <person name="Gnerre S."/>
            <person name="Grabherr M."/>
            <person name="Kleber M."/>
            <person name="Mauceli E."/>
            <person name="MacCallum I."/>
        </authorList>
    </citation>
    <scope>NUCLEOTIDE SEQUENCE [LARGE SCALE GENOMIC DNA]</scope>
    <source>
        <strain evidence="6">Tucson 14030-0811.24</strain>
    </source>
</reference>
<dbReference type="InterPro" id="IPR000618">
    <property type="entry name" value="Insect_cuticle"/>
</dbReference>
<dbReference type="STRING" id="7260.B4MK98"/>
<keyword evidence="6" id="KW-1185">Reference proteome</keyword>
<evidence type="ECO:0000313" key="5">
    <source>
        <dbReference type="EMBL" id="EDW72537.2"/>
    </source>
</evidence>
<dbReference type="Proteomes" id="UP000007798">
    <property type="component" value="Unassembled WGS sequence"/>
</dbReference>
<dbReference type="OrthoDB" id="7989647at2759"/>
<dbReference type="GO" id="GO:0062129">
    <property type="term" value="C:chitin-based extracellular matrix"/>
    <property type="evidence" value="ECO:0007669"/>
    <property type="project" value="TreeGrafter"/>
</dbReference>
<dbReference type="InterPro" id="IPR050468">
    <property type="entry name" value="Cuticle_Struct_Prot"/>
</dbReference>
<evidence type="ECO:0000256" key="3">
    <source>
        <dbReference type="SAM" id="MobiDB-lite"/>
    </source>
</evidence>
<feature type="chain" id="PRO_5006457907" evidence="4">
    <location>
        <begin position="19"/>
        <end position="153"/>
    </location>
</feature>
<feature type="compositionally biased region" description="Basic and acidic residues" evidence="3">
    <location>
        <begin position="140"/>
        <end position="153"/>
    </location>
</feature>
<dbReference type="eggNOG" id="KOG4744">
    <property type="taxonomic scope" value="Eukaryota"/>
</dbReference>
<organism evidence="5 6">
    <name type="scientific">Drosophila willistoni</name>
    <name type="common">Fruit fly</name>
    <dbReference type="NCBI Taxonomy" id="7260"/>
    <lineage>
        <taxon>Eukaryota</taxon>
        <taxon>Metazoa</taxon>
        <taxon>Ecdysozoa</taxon>
        <taxon>Arthropoda</taxon>
        <taxon>Hexapoda</taxon>
        <taxon>Insecta</taxon>
        <taxon>Pterygota</taxon>
        <taxon>Neoptera</taxon>
        <taxon>Endopterygota</taxon>
        <taxon>Diptera</taxon>
        <taxon>Brachycera</taxon>
        <taxon>Muscomorpha</taxon>
        <taxon>Ephydroidea</taxon>
        <taxon>Drosophilidae</taxon>
        <taxon>Drosophila</taxon>
        <taxon>Sophophora</taxon>
    </lineage>
</organism>
<dbReference type="InterPro" id="IPR031311">
    <property type="entry name" value="CHIT_BIND_RR_consensus"/>
</dbReference>
<keyword evidence="4" id="KW-0732">Signal</keyword>
<dbReference type="PANTHER" id="PTHR10380:SF233">
    <property type="entry name" value="CUTICULAR PROTEIN 47EB-RELATED"/>
    <property type="match status" value="1"/>
</dbReference>
<feature type="region of interest" description="Disordered" evidence="3">
    <location>
        <begin position="121"/>
        <end position="153"/>
    </location>
</feature>
<proteinExistence type="predicted"/>
<evidence type="ECO:0000256" key="2">
    <source>
        <dbReference type="PROSITE-ProRule" id="PRU00497"/>
    </source>
</evidence>
<dbReference type="PROSITE" id="PS51155">
    <property type="entry name" value="CHIT_BIND_RR_2"/>
    <property type="match status" value="1"/>
</dbReference>
<dbReference type="EMBL" id="CH963846">
    <property type="protein sequence ID" value="EDW72537.2"/>
    <property type="molecule type" value="Genomic_DNA"/>
</dbReference>
<evidence type="ECO:0000256" key="1">
    <source>
        <dbReference type="ARBA" id="ARBA00022460"/>
    </source>
</evidence>
<name>B4MK98_DROWI</name>
<protein>
    <submittedName>
        <fullName evidence="5">Uncharacterized protein</fullName>
    </submittedName>
</protein>
<dbReference type="HOGENOM" id="CLU_091831_0_0_1"/>
<evidence type="ECO:0000313" key="6">
    <source>
        <dbReference type="Proteomes" id="UP000007798"/>
    </source>
</evidence>
<dbReference type="GO" id="GO:0008010">
    <property type="term" value="F:structural constituent of chitin-based larval cuticle"/>
    <property type="evidence" value="ECO:0007669"/>
    <property type="project" value="TreeGrafter"/>
</dbReference>
<dbReference type="FunCoup" id="B4MK98">
    <property type="interactions" value="37"/>
</dbReference>
<dbReference type="Pfam" id="PF00379">
    <property type="entry name" value="Chitin_bind_4"/>
    <property type="match status" value="1"/>
</dbReference>
<dbReference type="PRINTS" id="PR00947">
    <property type="entry name" value="CUTICLE"/>
</dbReference>